<dbReference type="AlphaFoldDB" id="A0A382V926"/>
<dbReference type="Gene3D" id="3.90.79.10">
    <property type="entry name" value="Nucleoside Triphosphate Pyrophosphohydrolase"/>
    <property type="match status" value="1"/>
</dbReference>
<feature type="non-terminal residue" evidence="1">
    <location>
        <position position="1"/>
    </location>
</feature>
<evidence type="ECO:0008006" key="2">
    <source>
        <dbReference type="Google" id="ProtNLM"/>
    </source>
</evidence>
<gene>
    <name evidence="1" type="ORF">METZ01_LOCUS395282</name>
</gene>
<sequence>LWTIDKVNTFYDAEENIMTLVPVFGVAVNSTNVLLSREHNEYKWCDINETIKLLPWDQQKKGIKIFYDMLKENSNRLKILEIKL</sequence>
<name>A0A382V926_9ZZZZ</name>
<protein>
    <recommendedName>
        <fullName evidence="2">Nudix hydrolase domain-containing protein</fullName>
    </recommendedName>
</protein>
<reference evidence="1" key="1">
    <citation type="submission" date="2018-05" db="EMBL/GenBank/DDBJ databases">
        <authorList>
            <person name="Lanie J.A."/>
            <person name="Ng W.-L."/>
            <person name="Kazmierczak K.M."/>
            <person name="Andrzejewski T.M."/>
            <person name="Davidsen T.M."/>
            <person name="Wayne K.J."/>
            <person name="Tettelin H."/>
            <person name="Glass J.I."/>
            <person name="Rusch D."/>
            <person name="Podicherti R."/>
            <person name="Tsui H.-C.T."/>
            <person name="Winkler M.E."/>
        </authorList>
    </citation>
    <scope>NUCLEOTIDE SEQUENCE</scope>
</reference>
<proteinExistence type="predicted"/>
<dbReference type="EMBL" id="UINC01149762">
    <property type="protein sequence ID" value="SVD42428.1"/>
    <property type="molecule type" value="Genomic_DNA"/>
</dbReference>
<evidence type="ECO:0000313" key="1">
    <source>
        <dbReference type="EMBL" id="SVD42428.1"/>
    </source>
</evidence>
<organism evidence="1">
    <name type="scientific">marine metagenome</name>
    <dbReference type="NCBI Taxonomy" id="408172"/>
    <lineage>
        <taxon>unclassified sequences</taxon>
        <taxon>metagenomes</taxon>
        <taxon>ecological metagenomes</taxon>
    </lineage>
</organism>
<accession>A0A382V926</accession>